<evidence type="ECO:0000313" key="4">
    <source>
        <dbReference type="Proteomes" id="UP000425916"/>
    </source>
</evidence>
<name>A0A6I5ZTZ7_9FIRM</name>
<sequence>MSLPVIAFLALILMIVFAMTMPINIGATSLGMALVVGHYIGGQKVADILKSYPTSLFIAMVGITYFFTMAQVNGTLDKIIKYTLKSVKGNTAILPIIFFFVAFFLAAIGPGQNASFVMAPIVMLLAEEAGIHPMLIAIATSNGVQAGALSPIALAGIIVAGITQKMGLTGVGGILWLNQAVGHFLTAILAYIIFGGLKLWKVKDAGQRQALANIQVEPFTRNQLITLIAIIVFIIGVAFFKLDVGLGGFLFGTILAMFRIADEGKALKQMPWGIILFVTGVMVLVELMSKIGGMELFASIIARLSTPLTITLVAGFIAGAISAYAGTTGFVLPAFMPLAPVLLQKVGAPATDLIPLLSTIVVCGFLVDFSPLSATGAIFYANAGERTDKQKLFRQMITWGLSMAVVGSILCWLFFTVLRLP</sequence>
<keyword evidence="1" id="KW-1133">Transmembrane helix</keyword>
<feature type="transmembrane region" description="Helical" evidence="1">
    <location>
        <begin position="114"/>
        <end position="131"/>
    </location>
</feature>
<proteinExistence type="predicted"/>
<dbReference type="AlphaFoldDB" id="A0A6I5ZTZ7"/>
<feature type="transmembrane region" description="Helical" evidence="1">
    <location>
        <begin position="89"/>
        <end position="108"/>
    </location>
</feature>
<dbReference type="OrthoDB" id="2814158at2"/>
<dbReference type="Pfam" id="PF07158">
    <property type="entry name" value="MatC_N"/>
    <property type="match status" value="1"/>
</dbReference>
<feature type="transmembrane region" description="Helical" evidence="1">
    <location>
        <begin position="356"/>
        <end position="380"/>
    </location>
</feature>
<gene>
    <name evidence="3" type="ORF">MGLY_25580</name>
</gene>
<dbReference type="InterPro" id="IPR009827">
    <property type="entry name" value="MatC_N"/>
</dbReference>
<dbReference type="Proteomes" id="UP000425916">
    <property type="component" value="Chromosome"/>
</dbReference>
<evidence type="ECO:0000313" key="3">
    <source>
        <dbReference type="EMBL" id="QGP93158.1"/>
    </source>
</evidence>
<feature type="transmembrane region" description="Helical" evidence="1">
    <location>
        <begin position="310"/>
        <end position="336"/>
    </location>
</feature>
<keyword evidence="4" id="KW-1185">Reference proteome</keyword>
<protein>
    <recommendedName>
        <fullName evidence="2">Dicarboxylate carrier MatC N-terminal domain-containing protein</fullName>
    </recommendedName>
</protein>
<keyword evidence="1" id="KW-0472">Membrane</keyword>
<feature type="transmembrane region" description="Helical" evidence="1">
    <location>
        <begin position="143"/>
        <end position="162"/>
    </location>
</feature>
<organism evidence="3 4">
    <name type="scientific">Neomoorella glycerini</name>
    <dbReference type="NCBI Taxonomy" id="55779"/>
    <lineage>
        <taxon>Bacteria</taxon>
        <taxon>Bacillati</taxon>
        <taxon>Bacillota</taxon>
        <taxon>Clostridia</taxon>
        <taxon>Neomoorellales</taxon>
        <taxon>Neomoorellaceae</taxon>
        <taxon>Neomoorella</taxon>
    </lineage>
</organism>
<keyword evidence="1" id="KW-0812">Transmembrane</keyword>
<accession>A0A6I5ZTZ7</accession>
<feature type="transmembrane region" description="Helical" evidence="1">
    <location>
        <begin position="225"/>
        <end position="258"/>
    </location>
</feature>
<evidence type="ECO:0000256" key="1">
    <source>
        <dbReference type="SAM" id="Phobius"/>
    </source>
</evidence>
<dbReference type="EMBL" id="CP046244">
    <property type="protein sequence ID" value="QGP93158.1"/>
    <property type="molecule type" value="Genomic_DNA"/>
</dbReference>
<feature type="transmembrane region" description="Helical" evidence="1">
    <location>
        <begin position="270"/>
        <end position="289"/>
    </location>
</feature>
<evidence type="ECO:0000259" key="2">
    <source>
        <dbReference type="Pfam" id="PF07158"/>
    </source>
</evidence>
<feature type="transmembrane region" description="Helical" evidence="1">
    <location>
        <begin position="174"/>
        <end position="194"/>
    </location>
</feature>
<feature type="domain" description="Dicarboxylate carrier MatC N-terminal" evidence="2">
    <location>
        <begin position="1"/>
        <end position="148"/>
    </location>
</feature>
<feature type="transmembrane region" description="Helical" evidence="1">
    <location>
        <begin position="49"/>
        <end position="68"/>
    </location>
</feature>
<reference evidence="3 4" key="1">
    <citation type="submission" date="2019-11" db="EMBL/GenBank/DDBJ databases">
        <title>Genome sequence of Moorella glycerini DSM11254.</title>
        <authorList>
            <person name="Poehlein A."/>
            <person name="Boeer T."/>
            <person name="Daniel R."/>
        </authorList>
    </citation>
    <scope>NUCLEOTIDE SEQUENCE [LARGE SCALE GENOMIC DNA]</scope>
    <source>
        <strain evidence="3 4">DSM 11254</strain>
    </source>
</reference>
<feature type="transmembrane region" description="Helical" evidence="1">
    <location>
        <begin position="392"/>
        <end position="415"/>
    </location>
</feature>